<keyword evidence="3" id="KW-1185">Reference proteome</keyword>
<feature type="transmembrane region" description="Helical" evidence="1">
    <location>
        <begin position="101"/>
        <end position="123"/>
    </location>
</feature>
<dbReference type="OrthoDB" id="5952598at2"/>
<evidence type="ECO:0000256" key="1">
    <source>
        <dbReference type="SAM" id="Phobius"/>
    </source>
</evidence>
<organism evidence="2 3">
    <name type="scientific">Luteibacter yeojuensis</name>
    <dbReference type="NCBI Taxonomy" id="345309"/>
    <lineage>
        <taxon>Bacteria</taxon>
        <taxon>Pseudomonadati</taxon>
        <taxon>Pseudomonadota</taxon>
        <taxon>Gammaproteobacteria</taxon>
        <taxon>Lysobacterales</taxon>
        <taxon>Rhodanobacteraceae</taxon>
        <taxon>Luteibacter</taxon>
    </lineage>
</organism>
<feature type="transmembrane region" description="Helical" evidence="1">
    <location>
        <begin position="63"/>
        <end position="89"/>
    </location>
</feature>
<sequence length="128" mass="13046">MAERTEATAAGIPAQRAASLPQSGLGIASFVVALVSGVAILGAIVLSALLVAGGGDNADHLPLFGLIGLVLIFFLLMALVGTVLALVALRRQDRRRTFAAIGLGLNVFILLGTGAMMLIGTVLRHSNS</sequence>
<keyword evidence="1" id="KW-1133">Transmembrane helix</keyword>
<keyword evidence="1" id="KW-0472">Membrane</keyword>
<evidence type="ECO:0000313" key="3">
    <source>
        <dbReference type="Proteomes" id="UP000033651"/>
    </source>
</evidence>
<protein>
    <submittedName>
        <fullName evidence="2">Uncharacterized protein</fullName>
    </submittedName>
</protein>
<dbReference type="EMBL" id="JZRB01000003">
    <property type="protein sequence ID" value="KJV37007.1"/>
    <property type="molecule type" value="Genomic_DNA"/>
</dbReference>
<name>A0A0F3L1A7_9GAMM</name>
<gene>
    <name evidence="2" type="ORF">VI08_02160</name>
</gene>
<dbReference type="Proteomes" id="UP000033651">
    <property type="component" value="Unassembled WGS sequence"/>
</dbReference>
<proteinExistence type="predicted"/>
<comment type="caution">
    <text evidence="2">The sequence shown here is derived from an EMBL/GenBank/DDBJ whole genome shotgun (WGS) entry which is preliminary data.</text>
</comment>
<accession>A0A0F3L1A7</accession>
<evidence type="ECO:0000313" key="2">
    <source>
        <dbReference type="EMBL" id="KJV37007.1"/>
    </source>
</evidence>
<dbReference type="PATRIC" id="fig|345309.4.peg.2293"/>
<keyword evidence="1" id="KW-0812">Transmembrane</keyword>
<dbReference type="RefSeq" id="WP_045827880.1">
    <property type="nucleotide sequence ID" value="NZ_JZRB01000003.1"/>
</dbReference>
<reference evidence="2 3" key="1">
    <citation type="submission" date="2015-03" db="EMBL/GenBank/DDBJ databases">
        <title>Draft genome sequence of Luteibacter yeojuensis strain SU11.</title>
        <authorList>
            <person name="Sulaiman J."/>
            <person name="Priya K."/>
            <person name="Chan K.-G."/>
        </authorList>
    </citation>
    <scope>NUCLEOTIDE SEQUENCE [LARGE SCALE GENOMIC DNA]</scope>
    <source>
        <strain evidence="2 3">SU11</strain>
    </source>
</reference>
<dbReference type="AlphaFoldDB" id="A0A0F3L1A7"/>
<feature type="transmembrane region" description="Helical" evidence="1">
    <location>
        <begin position="25"/>
        <end position="51"/>
    </location>
</feature>